<comment type="similarity">
    <text evidence="7">Belongs to the Tom70 family.</text>
</comment>
<keyword evidence="9" id="KW-1185">Reference proteome</keyword>
<dbReference type="Pfam" id="PF13432">
    <property type="entry name" value="TPR_16"/>
    <property type="match status" value="2"/>
</dbReference>
<accession>A0A432M2S3</accession>
<dbReference type="Proteomes" id="UP000274358">
    <property type="component" value="Unassembled WGS sequence"/>
</dbReference>
<dbReference type="PANTHER" id="PTHR46208:SF1">
    <property type="entry name" value="MITOCHONDRIAL IMPORT RECEPTOR SUBUNIT TOM70"/>
    <property type="match status" value="1"/>
</dbReference>
<evidence type="ECO:0000256" key="5">
    <source>
        <dbReference type="ARBA" id="ARBA00022989"/>
    </source>
</evidence>
<evidence type="ECO:0000256" key="3">
    <source>
        <dbReference type="ARBA" id="ARBA00022737"/>
    </source>
</evidence>
<keyword evidence="2" id="KW-0812">Transmembrane</keyword>
<dbReference type="InterPro" id="IPR019734">
    <property type="entry name" value="TPR_rpt"/>
</dbReference>
<keyword evidence="4" id="KW-0802">TPR repeat</keyword>
<comment type="caution">
    <text evidence="8">The sequence shown here is derived from an EMBL/GenBank/DDBJ whole genome shotgun (WGS) entry which is preliminary data.</text>
</comment>
<name>A0A432M2S3_9GAMM</name>
<evidence type="ECO:0000256" key="7">
    <source>
        <dbReference type="ARBA" id="ARBA00038030"/>
    </source>
</evidence>
<proteinExistence type="inferred from homology"/>
<dbReference type="OrthoDB" id="5915006at2"/>
<comment type="subcellular location">
    <subcellularLocation>
        <location evidence="1">Membrane</location>
        <topology evidence="1">Single-pass membrane protein</topology>
    </subcellularLocation>
</comment>
<evidence type="ECO:0000256" key="6">
    <source>
        <dbReference type="ARBA" id="ARBA00023136"/>
    </source>
</evidence>
<dbReference type="SUPFAM" id="SSF48452">
    <property type="entry name" value="TPR-like"/>
    <property type="match status" value="2"/>
</dbReference>
<evidence type="ECO:0000256" key="4">
    <source>
        <dbReference type="ARBA" id="ARBA00022803"/>
    </source>
</evidence>
<evidence type="ECO:0000256" key="1">
    <source>
        <dbReference type="ARBA" id="ARBA00004167"/>
    </source>
</evidence>
<dbReference type="PANTHER" id="PTHR46208">
    <property type="entry name" value="MITOCHONDRIAL IMPORT RECEPTOR SUBUNIT TOM70"/>
    <property type="match status" value="1"/>
</dbReference>
<dbReference type="Gene3D" id="1.25.40.10">
    <property type="entry name" value="Tetratricopeptide repeat domain"/>
    <property type="match status" value="2"/>
</dbReference>
<dbReference type="InterPro" id="IPR011990">
    <property type="entry name" value="TPR-like_helical_dom_sf"/>
</dbReference>
<evidence type="ECO:0000313" key="8">
    <source>
        <dbReference type="EMBL" id="RUL72738.1"/>
    </source>
</evidence>
<dbReference type="Pfam" id="PF14559">
    <property type="entry name" value="TPR_19"/>
    <property type="match status" value="2"/>
</dbReference>
<evidence type="ECO:0000256" key="2">
    <source>
        <dbReference type="ARBA" id="ARBA00022692"/>
    </source>
</evidence>
<gene>
    <name evidence="8" type="ORF">EKH80_17030</name>
</gene>
<dbReference type="EMBL" id="RYYV01000014">
    <property type="protein sequence ID" value="RUL72738.1"/>
    <property type="molecule type" value="Genomic_DNA"/>
</dbReference>
<keyword evidence="5" id="KW-1133">Transmembrane helix</keyword>
<dbReference type="AlphaFoldDB" id="A0A432M2S3"/>
<sequence>MSRAALLAGFADRDPGNPILLCDLLDELLGAARFEEALARLDKAPASLREMPGVRFREARCALLRGDTKTAIALLQALLGQMEIVPAGVVHDLAYAQFLEGQAEEALQTLARAYEDDGDQASLALLKARILHRQKQIEAALEALAPIQSGTRLSEVQGLRALLWLDVGDTTRATEQAELALQADPDQHEAGIVHGTLALWSQRVQESTAAFERVLSKHPESGRAWLGLGQNLMLSGEVAGARALLERASTTMPDHIGTWHALAWCQLLEGDLAGAKRSFDKAFALDRTFGETHGGYALVHALRFERMEAEESIKRATRLDPQGRTARYAQSVLLMDEGRVDEARHVIDDILARSPGVGALPADFIFRLRERVRPKG</sequence>
<evidence type="ECO:0000313" key="9">
    <source>
        <dbReference type="Proteomes" id="UP000274358"/>
    </source>
</evidence>
<organism evidence="8 9">
    <name type="scientific">Dyella choica</name>
    <dbReference type="NCBI Taxonomy" id="1927959"/>
    <lineage>
        <taxon>Bacteria</taxon>
        <taxon>Pseudomonadati</taxon>
        <taxon>Pseudomonadota</taxon>
        <taxon>Gammaproteobacteria</taxon>
        <taxon>Lysobacterales</taxon>
        <taxon>Rhodanobacteraceae</taxon>
        <taxon>Dyella</taxon>
    </lineage>
</organism>
<keyword evidence="3" id="KW-0677">Repeat</keyword>
<keyword evidence="6" id="KW-0472">Membrane</keyword>
<protein>
    <submittedName>
        <fullName evidence="8">Tetratricopeptide repeat protein</fullName>
    </submittedName>
</protein>
<dbReference type="RefSeq" id="WP_126685985.1">
    <property type="nucleotide sequence ID" value="NZ_RYYV01000014.1"/>
</dbReference>
<reference evidence="8 9" key="1">
    <citation type="submission" date="2018-12" db="EMBL/GenBank/DDBJ databases">
        <title>Dyella dinghuensis sp. nov. DHOA06 and Dyella choica sp. nov. 4M-K27, isolated from forest soil.</title>
        <authorList>
            <person name="Qiu L.-H."/>
            <person name="Gao Z.-H."/>
        </authorList>
    </citation>
    <scope>NUCLEOTIDE SEQUENCE [LARGE SCALE GENOMIC DNA]</scope>
    <source>
        <strain evidence="8 9">4M-K27</strain>
    </source>
</reference>
<dbReference type="GO" id="GO:0016020">
    <property type="term" value="C:membrane"/>
    <property type="evidence" value="ECO:0007669"/>
    <property type="project" value="UniProtKB-SubCell"/>
</dbReference>
<dbReference type="SMART" id="SM00028">
    <property type="entry name" value="TPR"/>
    <property type="match status" value="4"/>
</dbReference>